<dbReference type="EMBL" id="PZZP01000004">
    <property type="protein sequence ID" value="PTM53330.1"/>
    <property type="molecule type" value="Genomic_DNA"/>
</dbReference>
<feature type="transmembrane region" description="Helical" evidence="2">
    <location>
        <begin position="74"/>
        <end position="93"/>
    </location>
</feature>
<evidence type="ECO:0000256" key="1">
    <source>
        <dbReference type="ARBA" id="ARBA00004127"/>
    </source>
</evidence>
<reference evidence="3 4" key="1">
    <citation type="submission" date="2018-04" db="EMBL/GenBank/DDBJ databases">
        <title>Genomic Encyclopedia of Archaeal and Bacterial Type Strains, Phase II (KMG-II): from individual species to whole genera.</title>
        <authorList>
            <person name="Goeker M."/>
        </authorList>
    </citation>
    <scope>NUCLEOTIDE SEQUENCE [LARGE SCALE GENOMIC DNA]</scope>
    <source>
        <strain evidence="3 4">DSM 45169</strain>
    </source>
</reference>
<protein>
    <submittedName>
        <fullName evidence="3">Threonine/homoserine efflux transporter RhtA</fullName>
    </submittedName>
</protein>
<proteinExistence type="predicted"/>
<feature type="transmembrane region" description="Helical" evidence="2">
    <location>
        <begin position="241"/>
        <end position="263"/>
    </location>
</feature>
<feature type="transmembrane region" description="Helical" evidence="2">
    <location>
        <begin position="176"/>
        <end position="196"/>
    </location>
</feature>
<dbReference type="InterPro" id="IPR037185">
    <property type="entry name" value="EmrE-like"/>
</dbReference>
<comment type="subcellular location">
    <subcellularLocation>
        <location evidence="1">Endomembrane system</location>
        <topology evidence="1">Multi-pass membrane protein</topology>
    </subcellularLocation>
</comment>
<keyword evidence="2" id="KW-1133">Transmembrane helix</keyword>
<feature type="transmembrane region" description="Helical" evidence="2">
    <location>
        <begin position="7"/>
        <end position="28"/>
    </location>
</feature>
<keyword evidence="4" id="KW-1185">Reference proteome</keyword>
<feature type="transmembrane region" description="Helical" evidence="2">
    <location>
        <begin position="275"/>
        <end position="297"/>
    </location>
</feature>
<feature type="transmembrane region" description="Helical" evidence="2">
    <location>
        <begin position="34"/>
        <end position="53"/>
    </location>
</feature>
<comment type="caution">
    <text evidence="3">The sequence shown here is derived from an EMBL/GenBank/DDBJ whole genome shotgun (WGS) entry which is preliminary data.</text>
</comment>
<evidence type="ECO:0000256" key="2">
    <source>
        <dbReference type="SAM" id="Phobius"/>
    </source>
</evidence>
<evidence type="ECO:0000313" key="4">
    <source>
        <dbReference type="Proteomes" id="UP000241639"/>
    </source>
</evidence>
<organism evidence="3 4">
    <name type="scientific">Desmospora activa DSM 45169</name>
    <dbReference type="NCBI Taxonomy" id="1121389"/>
    <lineage>
        <taxon>Bacteria</taxon>
        <taxon>Bacillati</taxon>
        <taxon>Bacillota</taxon>
        <taxon>Bacilli</taxon>
        <taxon>Bacillales</taxon>
        <taxon>Thermoactinomycetaceae</taxon>
        <taxon>Desmospora</taxon>
    </lineage>
</organism>
<dbReference type="RefSeq" id="WP_146160530.1">
    <property type="nucleotide sequence ID" value="NZ_PZZP01000004.1"/>
</dbReference>
<feature type="transmembrane region" description="Helical" evidence="2">
    <location>
        <begin position="152"/>
        <end position="170"/>
    </location>
</feature>
<feature type="transmembrane region" description="Helical" evidence="2">
    <location>
        <begin position="303"/>
        <end position="321"/>
    </location>
</feature>
<evidence type="ECO:0000313" key="3">
    <source>
        <dbReference type="EMBL" id="PTM53330.1"/>
    </source>
</evidence>
<feature type="transmembrane region" description="Helical" evidence="2">
    <location>
        <begin position="208"/>
        <end position="229"/>
    </location>
</feature>
<keyword evidence="2" id="KW-0472">Membrane</keyword>
<sequence>MIVKRASALILVGGMCLGSIGVILKFAYGNNYPFLQLTLLPVLLGMTLLWLVWFGKHRREMAQYPANKAWKMRLTLMAWGCASGASTLFYFLALQTLPVSMVTVLIIQYFWIIPVGKDWVIKAWEQKKSVDFNGFLTALIQHRPSKKTVKSWITILVGTFFAMELYNFSWYEISKWGLLFGFLTAVSDSCWMLATGRLHTHLSEETRSACLMTGSALSLLAVTPLLIMLGGTSILSGSMDWKFGVTVLIIALLGYVIPTWSFAKGMTALFNKGKSVLASCLPAIELPFGILLAMILLSEAVTTVQWLGILLILLGTAYQANDEETEQSQAMGYSNETTYIRLEIALANVRNPEYITQYIQQKNELEMERPQQTKNNGWRKWRLNKQL</sequence>
<dbReference type="Proteomes" id="UP000241639">
    <property type="component" value="Unassembled WGS sequence"/>
</dbReference>
<dbReference type="AlphaFoldDB" id="A0A2T4Z0U5"/>
<feature type="transmembrane region" description="Helical" evidence="2">
    <location>
        <begin position="99"/>
        <end position="120"/>
    </location>
</feature>
<dbReference type="OrthoDB" id="3180815at2"/>
<gene>
    <name evidence="3" type="ORF">C8J48_3654</name>
</gene>
<accession>A0A2T4Z0U5</accession>
<name>A0A2T4Z0U5_9BACL</name>
<dbReference type="SUPFAM" id="SSF103481">
    <property type="entry name" value="Multidrug resistance efflux transporter EmrE"/>
    <property type="match status" value="1"/>
</dbReference>
<keyword evidence="2" id="KW-0812">Transmembrane</keyword>